<keyword evidence="1" id="KW-0732">Signal</keyword>
<name>A0ABY9WSD6_9BACT</name>
<sequence>MMAQTLLLFLLLAPATSGAAEEQRVYVLGSSINLRKEPSKDAEVIEKLQIGTDCLVLEKLQAEWLKVRCGDKEGYASVSLLGTEKPSVEALRAQARDPKLSLAQREESALRAATLSPEDVELQKELGQLFFEKNFDFTARLKKPTMKRTFSCPCGWETVNTCLKGCSSSDLKDVKVRAETKKDLFVVTFANAENVVVYRGKYKLNKKTEVLTGEVLEQVSFSVSPVIEKSVFLGIDKARDDKWDLPVGQFVLDDDSQAILNELPKVWGLMKPDEWGNLWMQWSDCGKRPYHLEFMPDIHGRWNILLEDVGAEAPAVYWISSVERRDNALELVYEGRYGGTTRQLFKLPVSEEDIAYLGDTAYSFNIRRHPEKHHPCAQGGP</sequence>
<proteinExistence type="predicted"/>
<dbReference type="Proteomes" id="UP001611383">
    <property type="component" value="Chromosome"/>
</dbReference>
<accession>A0ABY9WSD6</accession>
<reference evidence="2 3" key="1">
    <citation type="submission" date="2019-08" db="EMBL/GenBank/DDBJ databases">
        <title>Archangium and Cystobacter genomes.</title>
        <authorList>
            <person name="Chen I.-C.K."/>
            <person name="Wielgoss S."/>
        </authorList>
    </citation>
    <scope>NUCLEOTIDE SEQUENCE [LARGE SCALE GENOMIC DNA]</scope>
    <source>
        <strain evidence="2 3">Cbm 6</strain>
    </source>
</reference>
<dbReference type="EMBL" id="CP043494">
    <property type="protein sequence ID" value="WNG46705.1"/>
    <property type="molecule type" value="Genomic_DNA"/>
</dbReference>
<gene>
    <name evidence="2" type="ORF">F0U60_23250</name>
</gene>
<dbReference type="RefSeq" id="WP_395823384.1">
    <property type="nucleotide sequence ID" value="NZ_CP043494.1"/>
</dbReference>
<dbReference type="Gene3D" id="2.30.30.40">
    <property type="entry name" value="SH3 Domains"/>
    <property type="match status" value="1"/>
</dbReference>
<protein>
    <submittedName>
        <fullName evidence="2">SH3 domain-containing protein</fullName>
    </submittedName>
</protein>
<feature type="signal peptide" evidence="1">
    <location>
        <begin position="1"/>
        <end position="19"/>
    </location>
</feature>
<organism evidence="2 3">
    <name type="scientific">Archangium minus</name>
    <dbReference type="NCBI Taxonomy" id="83450"/>
    <lineage>
        <taxon>Bacteria</taxon>
        <taxon>Pseudomonadati</taxon>
        <taxon>Myxococcota</taxon>
        <taxon>Myxococcia</taxon>
        <taxon>Myxococcales</taxon>
        <taxon>Cystobacterineae</taxon>
        <taxon>Archangiaceae</taxon>
        <taxon>Archangium</taxon>
    </lineage>
</organism>
<evidence type="ECO:0000313" key="2">
    <source>
        <dbReference type="EMBL" id="WNG46705.1"/>
    </source>
</evidence>
<feature type="chain" id="PRO_5047431356" evidence="1">
    <location>
        <begin position="20"/>
        <end position="381"/>
    </location>
</feature>
<evidence type="ECO:0000313" key="3">
    <source>
        <dbReference type="Proteomes" id="UP001611383"/>
    </source>
</evidence>
<keyword evidence="3" id="KW-1185">Reference proteome</keyword>
<evidence type="ECO:0000256" key="1">
    <source>
        <dbReference type="SAM" id="SignalP"/>
    </source>
</evidence>